<dbReference type="OrthoDB" id="10043502at2759"/>
<comment type="caution">
    <text evidence="2">The sequence shown here is derived from an EMBL/GenBank/DDBJ whole genome shotgun (WGS) entry which is preliminary data.</text>
</comment>
<dbReference type="AlphaFoldDB" id="A0A8J4TFN4"/>
<evidence type="ECO:0000313" key="2">
    <source>
        <dbReference type="EMBL" id="KAF5398669.1"/>
    </source>
</evidence>
<feature type="region of interest" description="Disordered" evidence="1">
    <location>
        <begin position="26"/>
        <end position="46"/>
    </location>
</feature>
<name>A0A8J4TFN4_9TREM</name>
<keyword evidence="3" id="KW-1185">Reference proteome</keyword>
<accession>A0A8J4TFN4</accession>
<dbReference type="Proteomes" id="UP000748531">
    <property type="component" value="Unassembled WGS sequence"/>
</dbReference>
<proteinExistence type="predicted"/>
<dbReference type="EMBL" id="LUCH01004755">
    <property type="protein sequence ID" value="KAF5398669.1"/>
    <property type="molecule type" value="Genomic_DNA"/>
</dbReference>
<reference evidence="2" key="1">
    <citation type="submission" date="2019-05" db="EMBL/GenBank/DDBJ databases">
        <title>Annotation for the trematode Paragonimus heterotremus.</title>
        <authorList>
            <person name="Choi Y.-J."/>
        </authorList>
    </citation>
    <scope>NUCLEOTIDE SEQUENCE</scope>
    <source>
        <strain evidence="2">LC</strain>
    </source>
</reference>
<evidence type="ECO:0000313" key="3">
    <source>
        <dbReference type="Proteomes" id="UP000748531"/>
    </source>
</evidence>
<evidence type="ECO:0000256" key="1">
    <source>
        <dbReference type="SAM" id="MobiDB-lite"/>
    </source>
</evidence>
<gene>
    <name evidence="2" type="ORF">PHET_07990</name>
</gene>
<organism evidence="2 3">
    <name type="scientific">Paragonimus heterotremus</name>
    <dbReference type="NCBI Taxonomy" id="100268"/>
    <lineage>
        <taxon>Eukaryota</taxon>
        <taxon>Metazoa</taxon>
        <taxon>Spiralia</taxon>
        <taxon>Lophotrochozoa</taxon>
        <taxon>Platyhelminthes</taxon>
        <taxon>Trematoda</taxon>
        <taxon>Digenea</taxon>
        <taxon>Plagiorchiida</taxon>
        <taxon>Troglotremata</taxon>
        <taxon>Troglotrematidae</taxon>
        <taxon>Paragonimus</taxon>
    </lineage>
</organism>
<protein>
    <submittedName>
        <fullName evidence="2">Uncharacterized protein</fullName>
    </submittedName>
</protein>
<sequence>MFCFIPVVSLIMKDISLMQIPESSQFRMAKKPPRPRQSQSPALRMRISTARPEVPVRDTPYETDQIPSDSLVQPEFIESSKVNKMEGFDDYQDLFYTTNLMIDGEEGLHVLHFSPRWIKETSKAESMSTHPFLIPTSLHLQSDTAWRTHKPSLTSFDPSLDILAQWRLRRKMEAAQWAVCSTNQPSSDFYPGYSQPPFYRASLIDGYFFSFSYV</sequence>